<organism evidence="2 3">
    <name type="scientific">Imhoffiella purpurea</name>
    <dbReference type="NCBI Taxonomy" id="1249627"/>
    <lineage>
        <taxon>Bacteria</taxon>
        <taxon>Pseudomonadati</taxon>
        <taxon>Pseudomonadota</taxon>
        <taxon>Gammaproteobacteria</taxon>
        <taxon>Chromatiales</taxon>
        <taxon>Chromatiaceae</taxon>
        <taxon>Imhoffiella</taxon>
    </lineage>
</organism>
<dbReference type="InterPro" id="IPR019201">
    <property type="entry name" value="DUF2065"/>
</dbReference>
<evidence type="ECO:0000256" key="1">
    <source>
        <dbReference type="SAM" id="Phobius"/>
    </source>
</evidence>
<sequence length="60" mass="6548">MHDILVALSLVLVIEGIWPFLGPASFRRALVLMAMEGERPLRIAGLVSMLSGLALLYLVN</sequence>
<gene>
    <name evidence="2" type="ORF">D779_0213</name>
</gene>
<keyword evidence="3" id="KW-1185">Reference proteome</keyword>
<keyword evidence="1" id="KW-0472">Membrane</keyword>
<keyword evidence="1" id="KW-0812">Transmembrane</keyword>
<comment type="caution">
    <text evidence="2">The sequence shown here is derived from an EMBL/GenBank/DDBJ whole genome shotgun (WGS) entry which is preliminary data.</text>
</comment>
<dbReference type="OrthoDB" id="9182237at2"/>
<name>W9VHK3_9GAMM</name>
<dbReference type="EMBL" id="AONC01000011">
    <property type="protein sequence ID" value="EXJ16481.1"/>
    <property type="molecule type" value="Genomic_DNA"/>
</dbReference>
<accession>W9VHK3</accession>
<evidence type="ECO:0000313" key="2">
    <source>
        <dbReference type="EMBL" id="EXJ16481.1"/>
    </source>
</evidence>
<dbReference type="eggNOG" id="COG3242">
    <property type="taxonomic scope" value="Bacteria"/>
</dbReference>
<dbReference type="Proteomes" id="UP000019460">
    <property type="component" value="Unassembled WGS sequence"/>
</dbReference>
<evidence type="ECO:0000313" key="3">
    <source>
        <dbReference type="Proteomes" id="UP000019460"/>
    </source>
</evidence>
<dbReference type="AlphaFoldDB" id="W9VHK3"/>
<dbReference type="PANTHER" id="PTHR38602">
    <property type="entry name" value="INNER MEMBRANE PROTEIN-RELATED"/>
    <property type="match status" value="1"/>
</dbReference>
<dbReference type="STRING" id="1249627.D779_0213"/>
<reference evidence="2 3" key="1">
    <citation type="submission" date="2012-11" db="EMBL/GenBank/DDBJ databases">
        <title>Genome assembly of Thiorhodococcus sp. AK35.</title>
        <authorList>
            <person name="Nupur N."/>
            <person name="Khatri I."/>
            <person name="Subramanian S."/>
            <person name="Pinnaka A."/>
        </authorList>
    </citation>
    <scope>NUCLEOTIDE SEQUENCE [LARGE SCALE GENOMIC DNA]</scope>
    <source>
        <strain evidence="2 3">AK35</strain>
    </source>
</reference>
<feature type="transmembrane region" description="Helical" evidence="1">
    <location>
        <begin position="40"/>
        <end position="59"/>
    </location>
</feature>
<proteinExistence type="predicted"/>
<protein>
    <submittedName>
        <fullName evidence="2">Putative inner membrane protein YjeT</fullName>
    </submittedName>
</protein>
<dbReference type="RefSeq" id="WP_043749848.1">
    <property type="nucleotide sequence ID" value="NZ_AONC01000011.1"/>
</dbReference>
<dbReference type="PANTHER" id="PTHR38602:SF1">
    <property type="entry name" value="INNER MEMBRANE PROTEIN"/>
    <property type="match status" value="1"/>
</dbReference>
<dbReference type="Pfam" id="PF09838">
    <property type="entry name" value="DUF2065"/>
    <property type="match status" value="1"/>
</dbReference>
<keyword evidence="1" id="KW-1133">Transmembrane helix</keyword>